<evidence type="ECO:0000256" key="1">
    <source>
        <dbReference type="ARBA" id="ARBA00010515"/>
    </source>
</evidence>
<dbReference type="SUPFAM" id="SSF53474">
    <property type="entry name" value="alpha/beta-Hydrolases"/>
    <property type="match status" value="1"/>
</dbReference>
<dbReference type="PANTHER" id="PTHR48081">
    <property type="entry name" value="AB HYDROLASE SUPERFAMILY PROTEIN C4A8.06C"/>
    <property type="match status" value="1"/>
</dbReference>
<comment type="similarity">
    <text evidence="1">Belongs to the 'GDXG' lipolytic enzyme family.</text>
</comment>
<dbReference type="VEuPathDB" id="FungiDB:ASPCADRAFT_141611"/>
<dbReference type="Gene3D" id="3.40.50.1820">
    <property type="entry name" value="alpha/beta hydrolase"/>
    <property type="match status" value="1"/>
</dbReference>
<dbReference type="InterPro" id="IPR050300">
    <property type="entry name" value="GDXG_lipolytic_enzyme"/>
</dbReference>
<dbReference type="InterPro" id="IPR013094">
    <property type="entry name" value="AB_hydrolase_3"/>
</dbReference>
<dbReference type="PANTHER" id="PTHR48081:SF17">
    <property type="entry name" value="ALPHA_BETA HYDROLASE FOLD-3 DOMAIN-CONTAINING PROTEIN"/>
    <property type="match status" value="1"/>
</dbReference>
<dbReference type="InterPro" id="IPR033140">
    <property type="entry name" value="Lipase_GDXG_put_SER_AS"/>
</dbReference>
<evidence type="ECO:0000259" key="4">
    <source>
        <dbReference type="Pfam" id="PF07859"/>
    </source>
</evidence>
<evidence type="ECO:0000313" key="6">
    <source>
        <dbReference type="Proteomes" id="UP000188318"/>
    </source>
</evidence>
<dbReference type="OrthoDB" id="2152029at2759"/>
<dbReference type="AlphaFoldDB" id="A0A1R3RTU1"/>
<gene>
    <name evidence="5" type="ORF">ASPCADRAFT_141611</name>
</gene>
<keyword evidence="6" id="KW-1185">Reference proteome</keyword>
<dbReference type="OMA" id="VEYHEFP"/>
<name>A0A1R3RTU1_ASPC5</name>
<evidence type="ECO:0000256" key="3">
    <source>
        <dbReference type="PROSITE-ProRule" id="PRU10038"/>
    </source>
</evidence>
<accession>A0A1R3RTU1</accession>
<dbReference type="InterPro" id="IPR029058">
    <property type="entry name" value="AB_hydrolase_fold"/>
</dbReference>
<feature type="active site" evidence="3">
    <location>
        <position position="246"/>
    </location>
</feature>
<evidence type="ECO:0000313" key="5">
    <source>
        <dbReference type="EMBL" id="OOF97898.1"/>
    </source>
</evidence>
<keyword evidence="2" id="KW-0378">Hydrolase</keyword>
<dbReference type="Pfam" id="PF07859">
    <property type="entry name" value="Abhydrolase_3"/>
    <property type="match status" value="1"/>
</dbReference>
<dbReference type="PROSITE" id="PS01174">
    <property type="entry name" value="LIPASE_GDXG_SER"/>
    <property type="match status" value="1"/>
</dbReference>
<organism evidence="5 6">
    <name type="scientific">Aspergillus carbonarius (strain ITEM 5010)</name>
    <dbReference type="NCBI Taxonomy" id="602072"/>
    <lineage>
        <taxon>Eukaryota</taxon>
        <taxon>Fungi</taxon>
        <taxon>Dikarya</taxon>
        <taxon>Ascomycota</taxon>
        <taxon>Pezizomycotina</taxon>
        <taxon>Eurotiomycetes</taxon>
        <taxon>Eurotiomycetidae</taxon>
        <taxon>Eurotiales</taxon>
        <taxon>Aspergillaceae</taxon>
        <taxon>Aspergillus</taxon>
        <taxon>Aspergillus subgen. Circumdati</taxon>
    </lineage>
</organism>
<evidence type="ECO:0000256" key="2">
    <source>
        <dbReference type="ARBA" id="ARBA00022801"/>
    </source>
</evidence>
<dbReference type="STRING" id="602072.A0A1R3RTU1"/>
<proteinExistence type="inferred from homology"/>
<sequence length="409" mass="45442">MKASFPRPVSFRFCSLSRCSQVVDKSTPQHGIVFTLNCKQSASPTMPSLRAILYTTFTLTTLPIRILGILVYYLPNVTRPHPAWTYRQAVGLKIFAIWWNYATAVEYRTPKTLTPGREGQRFLVIDPPSNRPALDRGILRSVPSIRPSPIGAVWYPVTPSHSPNRVILHFHGGAYVLGGARRKQNGWGPRILSQHTNIPVLQPQYRLSVEENASFPAALQDGITAYVYLLDTLGVAPENVILSGDSAGGNLVLAMLRYLTEEVDAGLPLPGAGLLWSPWLDLTDQAARKVDAHPCQANDYLTGDLVAWGVRRFTPVGWERGHRFLSPLGREFRAETPLFVQTGVAEVFYEDHVRFVEQMKELGNEVEMCEVKDAPHDIFAAGVVLGFVNEAEEAIEQAKLFVKRVVGSI</sequence>
<dbReference type="GO" id="GO:0016787">
    <property type="term" value="F:hydrolase activity"/>
    <property type="evidence" value="ECO:0007669"/>
    <property type="project" value="UniProtKB-KW"/>
</dbReference>
<dbReference type="Proteomes" id="UP000188318">
    <property type="component" value="Unassembled WGS sequence"/>
</dbReference>
<feature type="domain" description="Alpha/beta hydrolase fold-3" evidence="4">
    <location>
        <begin position="167"/>
        <end position="379"/>
    </location>
</feature>
<protein>
    <recommendedName>
        <fullName evidence="4">Alpha/beta hydrolase fold-3 domain-containing protein</fullName>
    </recommendedName>
</protein>
<reference evidence="6" key="1">
    <citation type="journal article" date="2017" name="Genome Biol.">
        <title>Comparative genomics reveals high biological diversity and specific adaptations in the industrially and medically important fungal genus Aspergillus.</title>
        <authorList>
            <person name="de Vries R.P."/>
            <person name="Riley R."/>
            <person name="Wiebenga A."/>
            <person name="Aguilar-Osorio G."/>
            <person name="Amillis S."/>
            <person name="Uchima C.A."/>
            <person name="Anderluh G."/>
            <person name="Asadollahi M."/>
            <person name="Askin M."/>
            <person name="Barry K."/>
            <person name="Battaglia E."/>
            <person name="Bayram O."/>
            <person name="Benocci T."/>
            <person name="Braus-Stromeyer S.A."/>
            <person name="Caldana C."/>
            <person name="Canovas D."/>
            <person name="Cerqueira G.C."/>
            <person name="Chen F."/>
            <person name="Chen W."/>
            <person name="Choi C."/>
            <person name="Clum A."/>
            <person name="Dos Santos R.A."/>
            <person name="Damasio A.R."/>
            <person name="Diallinas G."/>
            <person name="Emri T."/>
            <person name="Fekete E."/>
            <person name="Flipphi M."/>
            <person name="Freyberg S."/>
            <person name="Gallo A."/>
            <person name="Gournas C."/>
            <person name="Habgood R."/>
            <person name="Hainaut M."/>
            <person name="Harispe M.L."/>
            <person name="Henrissat B."/>
            <person name="Hilden K.S."/>
            <person name="Hope R."/>
            <person name="Hossain A."/>
            <person name="Karabika E."/>
            <person name="Karaffa L."/>
            <person name="Karanyi Z."/>
            <person name="Krasevec N."/>
            <person name="Kuo A."/>
            <person name="Kusch H."/>
            <person name="LaButti K."/>
            <person name="Lagendijk E.L."/>
            <person name="Lapidus A."/>
            <person name="Levasseur A."/>
            <person name="Lindquist E."/>
            <person name="Lipzen A."/>
            <person name="Logrieco A.F."/>
            <person name="MacCabe A."/>
            <person name="Maekelae M.R."/>
            <person name="Malavazi I."/>
            <person name="Melin P."/>
            <person name="Meyer V."/>
            <person name="Mielnichuk N."/>
            <person name="Miskei M."/>
            <person name="Molnar A.P."/>
            <person name="Mule G."/>
            <person name="Ngan C.Y."/>
            <person name="Orejas M."/>
            <person name="Orosz E."/>
            <person name="Ouedraogo J.P."/>
            <person name="Overkamp K.M."/>
            <person name="Park H.-S."/>
            <person name="Perrone G."/>
            <person name="Piumi F."/>
            <person name="Punt P.J."/>
            <person name="Ram A.F."/>
            <person name="Ramon A."/>
            <person name="Rauscher S."/>
            <person name="Record E."/>
            <person name="Riano-Pachon D.M."/>
            <person name="Robert V."/>
            <person name="Roehrig J."/>
            <person name="Ruller R."/>
            <person name="Salamov A."/>
            <person name="Salih N.S."/>
            <person name="Samson R.A."/>
            <person name="Sandor E."/>
            <person name="Sanguinetti M."/>
            <person name="Schuetze T."/>
            <person name="Sepcic K."/>
            <person name="Shelest E."/>
            <person name="Sherlock G."/>
            <person name="Sophianopoulou V."/>
            <person name="Squina F.M."/>
            <person name="Sun H."/>
            <person name="Susca A."/>
            <person name="Todd R.B."/>
            <person name="Tsang A."/>
            <person name="Unkles S.E."/>
            <person name="van de Wiele N."/>
            <person name="van Rossen-Uffink D."/>
            <person name="Oliveira J.V."/>
            <person name="Vesth T.C."/>
            <person name="Visser J."/>
            <person name="Yu J.-H."/>
            <person name="Zhou M."/>
            <person name="Andersen M.R."/>
            <person name="Archer D.B."/>
            <person name="Baker S.E."/>
            <person name="Benoit I."/>
            <person name="Brakhage A.A."/>
            <person name="Braus G.H."/>
            <person name="Fischer R."/>
            <person name="Frisvad J.C."/>
            <person name="Goldman G.H."/>
            <person name="Houbraken J."/>
            <person name="Oakley B."/>
            <person name="Pocsi I."/>
            <person name="Scazzocchio C."/>
            <person name="Seiboth B."/>
            <person name="vanKuyk P.A."/>
            <person name="Wortman J."/>
            <person name="Dyer P.S."/>
            <person name="Grigoriev I.V."/>
        </authorList>
    </citation>
    <scope>NUCLEOTIDE SEQUENCE [LARGE SCALE GENOMIC DNA]</scope>
    <source>
        <strain evidence="6">ITEM 5010</strain>
    </source>
</reference>
<dbReference type="EMBL" id="KV907496">
    <property type="protein sequence ID" value="OOF97898.1"/>
    <property type="molecule type" value="Genomic_DNA"/>
</dbReference>